<evidence type="ECO:0000313" key="2">
    <source>
        <dbReference type="EMBL" id="MBK8524906.1"/>
    </source>
</evidence>
<proteinExistence type="predicted"/>
<gene>
    <name evidence="2" type="ORF">IPL58_13050</name>
</gene>
<reference evidence="2" key="1">
    <citation type="submission" date="2020-10" db="EMBL/GenBank/DDBJ databases">
        <title>Connecting structure to function with the recovery of over 1000 high-quality activated sludge metagenome-assembled genomes encoding full-length rRNA genes using long-read sequencing.</title>
        <authorList>
            <person name="Singleton C.M."/>
            <person name="Petriglieri F."/>
            <person name="Kristensen J.M."/>
            <person name="Kirkegaard R.H."/>
            <person name="Michaelsen T.Y."/>
            <person name="Andersen M.H."/>
            <person name="Karst S.M."/>
            <person name="Dueholm M.S."/>
            <person name="Nielsen P.H."/>
            <person name="Albertsen M."/>
        </authorList>
    </citation>
    <scope>NUCLEOTIDE SEQUENCE</scope>
    <source>
        <strain evidence="2">Hirt_18-Q3-R61-65_BATAC.395</strain>
    </source>
</reference>
<name>A0A9D7PQW0_9PROT</name>
<accession>A0A9D7PQW0</accession>
<keyword evidence="1" id="KW-0812">Transmembrane</keyword>
<protein>
    <recommendedName>
        <fullName evidence="4">Toxin CptA</fullName>
    </recommendedName>
</protein>
<organism evidence="2 3">
    <name type="scientific">Candidatus Proximibacter danicus</name>
    <dbReference type="NCBI Taxonomy" id="2954365"/>
    <lineage>
        <taxon>Bacteria</taxon>
        <taxon>Pseudomonadati</taxon>
        <taxon>Pseudomonadota</taxon>
        <taxon>Betaproteobacteria</taxon>
        <taxon>Candidatus Proximibacter</taxon>
    </lineage>
</organism>
<keyword evidence="1" id="KW-0472">Membrane</keyword>
<feature type="transmembrane region" description="Helical" evidence="1">
    <location>
        <begin position="15"/>
        <end position="34"/>
    </location>
</feature>
<sequence>MSFPVTLRFKPSRRLWAALFFSHALSLIAIGMLALGVWASVLALIVLSLSLVGVWRMIETPVVVLQDDGGVLWQLEDGNEALGLLVSGTAFSWLVVLRLRFEPATGGKSVRVLVALADSLPAYDFRQLQVWSRWVASVRRAVQDAEGS</sequence>
<dbReference type="Proteomes" id="UP000886689">
    <property type="component" value="Unassembled WGS sequence"/>
</dbReference>
<evidence type="ECO:0000256" key="1">
    <source>
        <dbReference type="SAM" id="Phobius"/>
    </source>
</evidence>
<evidence type="ECO:0008006" key="4">
    <source>
        <dbReference type="Google" id="ProtNLM"/>
    </source>
</evidence>
<evidence type="ECO:0000313" key="3">
    <source>
        <dbReference type="Proteomes" id="UP000886689"/>
    </source>
</evidence>
<feature type="transmembrane region" description="Helical" evidence="1">
    <location>
        <begin position="41"/>
        <end position="58"/>
    </location>
</feature>
<dbReference type="EMBL" id="JADJUC010000018">
    <property type="protein sequence ID" value="MBK8524906.1"/>
    <property type="molecule type" value="Genomic_DNA"/>
</dbReference>
<dbReference type="Pfam" id="PF07254">
    <property type="entry name" value="Cpta_toxin"/>
    <property type="match status" value="1"/>
</dbReference>
<feature type="transmembrane region" description="Helical" evidence="1">
    <location>
        <begin position="81"/>
        <end position="101"/>
    </location>
</feature>
<dbReference type="InterPro" id="IPR009883">
    <property type="entry name" value="YgfX"/>
</dbReference>
<keyword evidence="1" id="KW-1133">Transmembrane helix</keyword>
<comment type="caution">
    <text evidence="2">The sequence shown here is derived from an EMBL/GenBank/DDBJ whole genome shotgun (WGS) entry which is preliminary data.</text>
</comment>
<dbReference type="AlphaFoldDB" id="A0A9D7PQW0"/>